<reference evidence="1 2" key="1">
    <citation type="submission" date="2021-05" db="EMBL/GenBank/DDBJ databases">
        <title>Kineosporia and Streptomyces sp. nov. two new marine actinobacteria isolated from Coral.</title>
        <authorList>
            <person name="Buangrab K."/>
            <person name="Sutthacheep M."/>
            <person name="Yeemin T."/>
            <person name="Harunari E."/>
            <person name="Igarashi Y."/>
            <person name="Kanchanasin P."/>
            <person name="Tanasupawat S."/>
            <person name="Phongsopitanun W."/>
        </authorList>
    </citation>
    <scope>NUCLEOTIDE SEQUENCE [LARGE SCALE GENOMIC DNA]</scope>
    <source>
        <strain evidence="1 2">J2-2</strain>
    </source>
</reference>
<dbReference type="EMBL" id="JAHBAY010000009">
    <property type="protein sequence ID" value="MBT0771666.1"/>
    <property type="molecule type" value="Genomic_DNA"/>
</dbReference>
<gene>
    <name evidence="1" type="ORF">KIH74_22190</name>
</gene>
<name>A0ABS5TKR5_9ACTN</name>
<dbReference type="RefSeq" id="WP_214158030.1">
    <property type="nucleotide sequence ID" value="NZ_JAHBAY010000009.1"/>
</dbReference>
<proteinExistence type="predicted"/>
<protein>
    <submittedName>
        <fullName evidence="1">Uncharacterized protein</fullName>
    </submittedName>
</protein>
<evidence type="ECO:0000313" key="2">
    <source>
        <dbReference type="Proteomes" id="UP001197247"/>
    </source>
</evidence>
<sequence length="165" mass="17619">MPTSDALAGPPAARTIARTTTEAVAAARAGDAPAFEEATAALAACEPEQVRLVLGAVVRDLLEHLNPDGLASDDLLALIRGCARRAFGWYPALDVNALVVVLTGALGLHEDDENPRRYTPLEVARHAPLFIAELFSQPQAPPLTLPQYLRQALDGIRTAELHEMP</sequence>
<organism evidence="1 2">
    <name type="scientific">Kineosporia corallincola</name>
    <dbReference type="NCBI Taxonomy" id="2835133"/>
    <lineage>
        <taxon>Bacteria</taxon>
        <taxon>Bacillati</taxon>
        <taxon>Actinomycetota</taxon>
        <taxon>Actinomycetes</taxon>
        <taxon>Kineosporiales</taxon>
        <taxon>Kineosporiaceae</taxon>
        <taxon>Kineosporia</taxon>
    </lineage>
</organism>
<keyword evidence="2" id="KW-1185">Reference proteome</keyword>
<accession>A0ABS5TKR5</accession>
<dbReference type="Proteomes" id="UP001197247">
    <property type="component" value="Unassembled WGS sequence"/>
</dbReference>
<comment type="caution">
    <text evidence="1">The sequence shown here is derived from an EMBL/GenBank/DDBJ whole genome shotgun (WGS) entry which is preliminary data.</text>
</comment>
<evidence type="ECO:0000313" key="1">
    <source>
        <dbReference type="EMBL" id="MBT0771666.1"/>
    </source>
</evidence>